<reference evidence="2" key="1">
    <citation type="submission" date="2024-09" db="EMBL/GenBank/DDBJ databases">
        <authorList>
            <person name="Sun Q."/>
        </authorList>
    </citation>
    <scope>NUCLEOTIDE SEQUENCE [LARGE SCALE GENOMIC DNA]</scope>
    <source>
        <strain evidence="2">JCM 31273</strain>
    </source>
</reference>
<sequence>MSEAALDPEECPHDLDAEYLYQSDAEVLRIESTDPGIAFVVAVPCPDCDASLEVTTSAESVEESALSLPLDDAEDVYD</sequence>
<organism evidence="2 3">
    <name type="scientific">Halobaculum roseum</name>
    <dbReference type="NCBI Taxonomy" id="2175149"/>
    <lineage>
        <taxon>Archaea</taxon>
        <taxon>Methanobacteriati</taxon>
        <taxon>Methanobacteriota</taxon>
        <taxon>Stenosarchaea group</taxon>
        <taxon>Halobacteria</taxon>
        <taxon>Halobacteriales</taxon>
        <taxon>Haloferacaceae</taxon>
        <taxon>Halobaculum</taxon>
    </lineage>
</organism>
<evidence type="ECO:0000256" key="1">
    <source>
        <dbReference type="SAM" id="MobiDB-lite"/>
    </source>
</evidence>
<dbReference type="AlphaFoldDB" id="A0ABD5MGA5"/>
<feature type="region of interest" description="Disordered" evidence="1">
    <location>
        <begin position="59"/>
        <end position="78"/>
    </location>
</feature>
<dbReference type="EMBL" id="JBHMAJ010000001">
    <property type="protein sequence ID" value="MFB9822876.1"/>
    <property type="molecule type" value="Genomic_DNA"/>
</dbReference>
<name>A0ABD5MGA5_9EURY</name>
<dbReference type="GeneID" id="67212207"/>
<accession>A0ABD5MGA5</accession>
<evidence type="ECO:0000313" key="3">
    <source>
        <dbReference type="Proteomes" id="UP001589595"/>
    </source>
</evidence>
<keyword evidence="3" id="KW-1185">Reference proteome</keyword>
<comment type="caution">
    <text evidence="2">The sequence shown here is derived from an EMBL/GenBank/DDBJ whole genome shotgun (WGS) entry which is preliminary data.</text>
</comment>
<dbReference type="RefSeq" id="WP_222921965.1">
    <property type="nucleotide sequence ID" value="NZ_CP082286.1"/>
</dbReference>
<proteinExistence type="predicted"/>
<evidence type="ECO:0000313" key="2">
    <source>
        <dbReference type="EMBL" id="MFB9822876.1"/>
    </source>
</evidence>
<gene>
    <name evidence="2" type="ORF">ACFFOL_01565</name>
</gene>
<protein>
    <submittedName>
        <fullName evidence="2">Uncharacterized protein</fullName>
    </submittedName>
</protein>
<dbReference type="Proteomes" id="UP001589595">
    <property type="component" value="Unassembled WGS sequence"/>
</dbReference>